<dbReference type="Pfam" id="PF00370">
    <property type="entry name" value="FGGY_N"/>
    <property type="match status" value="1"/>
</dbReference>
<organism evidence="7 8">
    <name type="scientific">Pseudoramibacter alactolyticus ATCC 23263</name>
    <dbReference type="NCBI Taxonomy" id="887929"/>
    <lineage>
        <taxon>Bacteria</taxon>
        <taxon>Bacillati</taxon>
        <taxon>Bacillota</taxon>
        <taxon>Clostridia</taxon>
        <taxon>Eubacteriales</taxon>
        <taxon>Eubacteriaceae</taxon>
        <taxon>Pseudoramibacter</taxon>
    </lineage>
</organism>
<keyword evidence="2 4" id="KW-0808">Transferase</keyword>
<dbReference type="Pfam" id="PF02782">
    <property type="entry name" value="FGGY_C"/>
    <property type="match status" value="1"/>
</dbReference>
<dbReference type="Proteomes" id="UP000004754">
    <property type="component" value="Unassembled WGS sequence"/>
</dbReference>
<dbReference type="GO" id="GO:0016301">
    <property type="term" value="F:kinase activity"/>
    <property type="evidence" value="ECO:0007669"/>
    <property type="project" value="UniProtKB-KW"/>
</dbReference>
<feature type="domain" description="Carbohydrate kinase FGGY N-terminal" evidence="5">
    <location>
        <begin position="4"/>
        <end position="251"/>
    </location>
</feature>
<dbReference type="PANTHER" id="PTHR43095">
    <property type="entry name" value="SUGAR KINASE"/>
    <property type="match status" value="1"/>
</dbReference>
<keyword evidence="8" id="KW-1185">Reference proteome</keyword>
<name>E6MGF7_9FIRM</name>
<evidence type="ECO:0000259" key="6">
    <source>
        <dbReference type="Pfam" id="PF02782"/>
    </source>
</evidence>
<dbReference type="PIRSF" id="PIRSF000538">
    <property type="entry name" value="GlpK"/>
    <property type="match status" value="1"/>
</dbReference>
<dbReference type="STRING" id="887929.HMP0721_1090"/>
<gene>
    <name evidence="7" type="ORF">HMP0721_1090</name>
</gene>
<dbReference type="InterPro" id="IPR018484">
    <property type="entry name" value="FGGY_N"/>
</dbReference>
<accession>E6MGF7</accession>
<reference evidence="7 8" key="1">
    <citation type="submission" date="2010-12" db="EMBL/GenBank/DDBJ databases">
        <authorList>
            <person name="Muzny D."/>
            <person name="Qin X."/>
            <person name="Deng J."/>
            <person name="Jiang H."/>
            <person name="Liu Y."/>
            <person name="Qu J."/>
            <person name="Song X.-Z."/>
            <person name="Zhang L."/>
            <person name="Thornton R."/>
            <person name="Coyle M."/>
            <person name="Francisco L."/>
            <person name="Jackson L."/>
            <person name="Javaid M."/>
            <person name="Korchina V."/>
            <person name="Kovar C."/>
            <person name="Mata R."/>
            <person name="Mathew T."/>
            <person name="Ngo R."/>
            <person name="Nguyen L."/>
            <person name="Nguyen N."/>
            <person name="Okwuonu G."/>
            <person name="Ongeri F."/>
            <person name="Pham C."/>
            <person name="Simmons D."/>
            <person name="Wilczek-Boney K."/>
            <person name="Hale W."/>
            <person name="Jakkamsetti A."/>
            <person name="Pham P."/>
            <person name="Ruth R."/>
            <person name="San Lucas F."/>
            <person name="Warren J."/>
            <person name="Zhang J."/>
            <person name="Zhao Z."/>
            <person name="Zhou C."/>
            <person name="Zhu D."/>
            <person name="Lee S."/>
            <person name="Bess C."/>
            <person name="Blankenburg K."/>
            <person name="Forbes L."/>
            <person name="Fu Q."/>
            <person name="Gubbala S."/>
            <person name="Hirani K."/>
            <person name="Jayaseelan J.C."/>
            <person name="Lara F."/>
            <person name="Munidasa M."/>
            <person name="Palculict T."/>
            <person name="Patil S."/>
            <person name="Pu L.-L."/>
            <person name="Saada N."/>
            <person name="Tang L."/>
            <person name="Weissenberger G."/>
            <person name="Zhu Y."/>
            <person name="Hemphill L."/>
            <person name="Shang Y."/>
            <person name="Youmans B."/>
            <person name="Ayvaz T."/>
            <person name="Ross M."/>
            <person name="Santibanez J."/>
            <person name="Aqrawi P."/>
            <person name="Gross S."/>
            <person name="Joshi V."/>
            <person name="Fowler G."/>
            <person name="Nazareth L."/>
            <person name="Reid J."/>
            <person name="Worley K."/>
            <person name="Petrosino J."/>
            <person name="Highlander S."/>
            <person name="Gibbs R."/>
        </authorList>
    </citation>
    <scope>NUCLEOTIDE SEQUENCE [LARGE SCALE GENOMIC DNA]</scope>
    <source>
        <strain evidence="7 8">ATCC 23263</strain>
    </source>
</reference>
<dbReference type="eggNOG" id="COG1070">
    <property type="taxonomic scope" value="Bacteria"/>
</dbReference>
<dbReference type="RefSeq" id="WP_006598514.1">
    <property type="nucleotide sequence ID" value="NZ_GL622359.1"/>
</dbReference>
<evidence type="ECO:0000313" key="8">
    <source>
        <dbReference type="Proteomes" id="UP000004754"/>
    </source>
</evidence>
<feature type="domain" description="Carbohydrate kinase FGGY C-terminal" evidence="6">
    <location>
        <begin position="261"/>
        <end position="457"/>
    </location>
</feature>
<sequence length="508" mass="55865">MGKYLVGMDAGTTGCKVCVFDLEGKLVGSDYREYPCYYPHEGWVEQIPEDITPALYATCKTAIERSGIQPKDILGVGLSSQGSVIGMLDQHEKLIRPFVGWQDLRGANKELEWYIKYITRKEHYQITGDPIGFVFSLLKLIWLKQNEPENWEKTALFSTHQDYFLKQLGADDYYTDFSSASREGMMDINADQWSKKIHDIVGIPLSKRAKIIAEPGKVVARINVEISKLTGLPEGTPVCMGAHDQNCNTFGSGGVDDGTAVMVMGTFGSCFVISDKNIRDPKGKLVVKGNHGVGNYTIEAFSNTSASSYRWYRDTFCDLEKIVGSAPGVNMDPYDVINRQIERVPIGANGITFLPYLQGAAGEKLNDRARGTFVGMSLGTTKADIARSVMEGISFEMLDIVKAEQAAGIDINSIRLTGGAAKSPLWSQMLADMSNCPILILEASESGCLGAAMYAGVGVGAYNDVHDASQRAVKIKEEYTPNTNNFEAYDKAYEKFAKVYEALDSRVF</sequence>
<dbReference type="EMBL" id="AEQN01000016">
    <property type="protein sequence ID" value="EFV01697.1"/>
    <property type="molecule type" value="Genomic_DNA"/>
</dbReference>
<evidence type="ECO:0000256" key="4">
    <source>
        <dbReference type="RuleBase" id="RU003733"/>
    </source>
</evidence>
<dbReference type="AlphaFoldDB" id="E6MGF7"/>
<comment type="caution">
    <text evidence="7">The sequence shown here is derived from an EMBL/GenBank/DDBJ whole genome shotgun (WGS) entry which is preliminary data.</text>
</comment>
<evidence type="ECO:0000256" key="1">
    <source>
        <dbReference type="ARBA" id="ARBA00009156"/>
    </source>
</evidence>
<evidence type="ECO:0000256" key="3">
    <source>
        <dbReference type="ARBA" id="ARBA00022777"/>
    </source>
</evidence>
<dbReference type="InterPro" id="IPR043129">
    <property type="entry name" value="ATPase_NBD"/>
</dbReference>
<protein>
    <submittedName>
        <fullName evidence="7">Carbohydrate kinase, FGGY family protein</fullName>
    </submittedName>
</protein>
<dbReference type="GO" id="GO:0016773">
    <property type="term" value="F:phosphotransferase activity, alcohol group as acceptor"/>
    <property type="evidence" value="ECO:0007669"/>
    <property type="project" value="InterPro"/>
</dbReference>
<comment type="similarity">
    <text evidence="1 4">Belongs to the FGGY kinase family.</text>
</comment>
<proteinExistence type="inferred from homology"/>
<dbReference type="GO" id="GO:0005975">
    <property type="term" value="P:carbohydrate metabolic process"/>
    <property type="evidence" value="ECO:0007669"/>
    <property type="project" value="InterPro"/>
</dbReference>
<dbReference type="OrthoDB" id="1762170at2"/>
<keyword evidence="3 4" id="KW-0418">Kinase</keyword>
<dbReference type="Gene3D" id="3.30.420.40">
    <property type="match status" value="2"/>
</dbReference>
<dbReference type="InterPro" id="IPR018485">
    <property type="entry name" value="FGGY_C"/>
</dbReference>
<evidence type="ECO:0000256" key="2">
    <source>
        <dbReference type="ARBA" id="ARBA00022679"/>
    </source>
</evidence>
<dbReference type="SUPFAM" id="SSF53067">
    <property type="entry name" value="Actin-like ATPase domain"/>
    <property type="match status" value="2"/>
</dbReference>
<dbReference type="HOGENOM" id="CLU_009281_3_0_9"/>
<dbReference type="InterPro" id="IPR018483">
    <property type="entry name" value="Carb_kinase_FGGY_CS"/>
</dbReference>
<dbReference type="InterPro" id="IPR050406">
    <property type="entry name" value="FGGY_Carb_Kinase"/>
</dbReference>
<evidence type="ECO:0000259" key="5">
    <source>
        <dbReference type="Pfam" id="PF00370"/>
    </source>
</evidence>
<evidence type="ECO:0000313" key="7">
    <source>
        <dbReference type="EMBL" id="EFV01697.1"/>
    </source>
</evidence>
<dbReference type="PROSITE" id="PS00445">
    <property type="entry name" value="FGGY_KINASES_2"/>
    <property type="match status" value="1"/>
</dbReference>
<dbReference type="CDD" id="cd07779">
    <property type="entry name" value="ASKHA_NBD_FGGY_YgcE-like"/>
    <property type="match status" value="1"/>
</dbReference>
<dbReference type="InterPro" id="IPR000577">
    <property type="entry name" value="Carb_kinase_FGGY"/>
</dbReference>